<sequence>MESEFQTSYEEFENSYAPHEGQVFQTLDEAKEFYRDYGRAMCFGSTTRSTKKRKRGIDKPDTCVLSCERYGHHKKVEKPQDNSFEKFVVKKRNTSTIKCGCKAQLRLSKMDDDKWIVVKFDKTHNHNFVTPSKRFRMRVNRSMPKGAKDLVDAFREENLPVGKVVSVLDGEIIGFDERDCYNHLRGKRDYKIPIDGDAITMLNFFKRKNIKDP</sequence>
<proteinExistence type="predicted"/>
<feature type="domain" description="FAR1" evidence="1">
    <location>
        <begin position="32"/>
        <end position="129"/>
    </location>
</feature>
<dbReference type="AlphaFoldDB" id="A0A7J6VJI9"/>
<dbReference type="OrthoDB" id="1686421at2759"/>
<evidence type="ECO:0000313" key="2">
    <source>
        <dbReference type="EMBL" id="KAF5184748.1"/>
    </source>
</evidence>
<organism evidence="2 3">
    <name type="scientific">Thalictrum thalictroides</name>
    <name type="common">Rue-anemone</name>
    <name type="synonym">Anemone thalictroides</name>
    <dbReference type="NCBI Taxonomy" id="46969"/>
    <lineage>
        <taxon>Eukaryota</taxon>
        <taxon>Viridiplantae</taxon>
        <taxon>Streptophyta</taxon>
        <taxon>Embryophyta</taxon>
        <taxon>Tracheophyta</taxon>
        <taxon>Spermatophyta</taxon>
        <taxon>Magnoliopsida</taxon>
        <taxon>Ranunculales</taxon>
        <taxon>Ranunculaceae</taxon>
        <taxon>Thalictroideae</taxon>
        <taxon>Thalictrum</taxon>
    </lineage>
</organism>
<dbReference type="PANTHER" id="PTHR47718">
    <property type="entry name" value="OS01G0519700 PROTEIN"/>
    <property type="match status" value="1"/>
</dbReference>
<keyword evidence="3" id="KW-1185">Reference proteome</keyword>
<dbReference type="Proteomes" id="UP000554482">
    <property type="component" value="Unassembled WGS sequence"/>
</dbReference>
<dbReference type="InterPro" id="IPR004330">
    <property type="entry name" value="FAR1_DNA_bnd_dom"/>
</dbReference>
<dbReference type="Pfam" id="PF03101">
    <property type="entry name" value="FAR1"/>
    <property type="match status" value="1"/>
</dbReference>
<evidence type="ECO:0000313" key="3">
    <source>
        <dbReference type="Proteomes" id="UP000554482"/>
    </source>
</evidence>
<dbReference type="EMBL" id="JABWDY010031647">
    <property type="protein sequence ID" value="KAF5184748.1"/>
    <property type="molecule type" value="Genomic_DNA"/>
</dbReference>
<protein>
    <submittedName>
        <fullName evidence="2">Far1-related sequence 5-like</fullName>
    </submittedName>
</protein>
<reference evidence="2 3" key="1">
    <citation type="submission" date="2020-06" db="EMBL/GenBank/DDBJ databases">
        <title>Transcriptomic and genomic resources for Thalictrum thalictroides and T. hernandezii: Facilitating candidate gene discovery in an emerging model plant lineage.</title>
        <authorList>
            <person name="Arias T."/>
            <person name="Riano-Pachon D.M."/>
            <person name="Di Stilio V.S."/>
        </authorList>
    </citation>
    <scope>NUCLEOTIDE SEQUENCE [LARGE SCALE GENOMIC DNA]</scope>
    <source>
        <strain evidence="3">cv. WT478/WT964</strain>
        <tissue evidence="2">Leaves</tissue>
    </source>
</reference>
<comment type="caution">
    <text evidence="2">The sequence shown here is derived from an EMBL/GenBank/DDBJ whole genome shotgun (WGS) entry which is preliminary data.</text>
</comment>
<name>A0A7J6VJI9_THATH</name>
<gene>
    <name evidence="2" type="ORF">FRX31_025664</name>
</gene>
<evidence type="ECO:0000259" key="1">
    <source>
        <dbReference type="Pfam" id="PF03101"/>
    </source>
</evidence>
<accession>A0A7J6VJI9</accession>